<keyword evidence="6 10" id="KW-0547">Nucleotide-binding</keyword>
<dbReference type="GO" id="GO:0005524">
    <property type="term" value="F:ATP binding"/>
    <property type="evidence" value="ECO:0007669"/>
    <property type="project" value="UniProtKB-UniRule"/>
</dbReference>
<dbReference type="SUPFAM" id="SSF52540">
    <property type="entry name" value="P-loop containing nucleoside triphosphate hydrolases"/>
    <property type="match status" value="1"/>
</dbReference>
<evidence type="ECO:0000256" key="1">
    <source>
        <dbReference type="ARBA" id="ARBA00001946"/>
    </source>
</evidence>
<comment type="cofactor">
    <cofactor evidence="1 10">
        <name>Mg(2+)</name>
        <dbReference type="ChEBI" id="CHEBI:18420"/>
    </cofactor>
</comment>
<evidence type="ECO:0000256" key="3">
    <source>
        <dbReference type="ARBA" id="ARBA00005842"/>
    </source>
</evidence>
<keyword evidence="8 10" id="KW-0460">Magnesium</keyword>
<organism evidence="14 15">
    <name type="scientific">Candidatus Kerfeldbacteria bacterium CG_4_10_14_0_8_um_filter_42_10</name>
    <dbReference type="NCBI Taxonomy" id="2014248"/>
    <lineage>
        <taxon>Bacteria</taxon>
        <taxon>Candidatus Kerfeldiibacteriota</taxon>
    </lineage>
</organism>
<keyword evidence="7 10" id="KW-0067">ATP-binding</keyword>
<dbReference type="NCBIfam" id="TIGR00174">
    <property type="entry name" value="miaA"/>
    <property type="match status" value="1"/>
</dbReference>
<comment type="catalytic activity">
    <reaction evidence="9 10 11">
        <text>adenosine(37) in tRNA + dimethylallyl diphosphate = N(6)-dimethylallyladenosine(37) in tRNA + diphosphate</text>
        <dbReference type="Rhea" id="RHEA:26482"/>
        <dbReference type="Rhea" id="RHEA-COMP:10162"/>
        <dbReference type="Rhea" id="RHEA-COMP:10375"/>
        <dbReference type="ChEBI" id="CHEBI:33019"/>
        <dbReference type="ChEBI" id="CHEBI:57623"/>
        <dbReference type="ChEBI" id="CHEBI:74411"/>
        <dbReference type="ChEBI" id="CHEBI:74415"/>
        <dbReference type="EC" id="2.5.1.75"/>
    </reaction>
</comment>
<dbReference type="AlphaFoldDB" id="A0A2M7RFN5"/>
<comment type="similarity">
    <text evidence="3 10 13">Belongs to the IPP transferase family.</text>
</comment>
<gene>
    <name evidence="10" type="primary">miaA</name>
    <name evidence="14" type="ORF">COY66_06385</name>
</gene>
<feature type="binding site" evidence="10">
    <location>
        <begin position="11"/>
        <end position="16"/>
    </location>
    <ligand>
        <name>substrate</name>
    </ligand>
</feature>
<keyword evidence="4 10" id="KW-0808">Transferase</keyword>
<dbReference type="GO" id="GO:0052381">
    <property type="term" value="F:tRNA dimethylallyltransferase activity"/>
    <property type="evidence" value="ECO:0007669"/>
    <property type="project" value="UniProtKB-UniRule"/>
</dbReference>
<dbReference type="HAMAP" id="MF_00185">
    <property type="entry name" value="IPP_trans"/>
    <property type="match status" value="1"/>
</dbReference>
<feature type="site" description="Interaction with substrate tRNA" evidence="10">
    <location>
        <position position="97"/>
    </location>
</feature>
<dbReference type="Gene3D" id="3.40.50.300">
    <property type="entry name" value="P-loop containing nucleotide triphosphate hydrolases"/>
    <property type="match status" value="1"/>
</dbReference>
<dbReference type="Gene3D" id="1.10.20.140">
    <property type="match status" value="1"/>
</dbReference>
<dbReference type="PANTHER" id="PTHR11088:SF60">
    <property type="entry name" value="TRNA DIMETHYLALLYLTRANSFERASE"/>
    <property type="match status" value="1"/>
</dbReference>
<proteinExistence type="inferred from homology"/>
<comment type="function">
    <text evidence="2 10 12">Catalyzes the transfer of a dimethylallyl group onto the adenine at position 37 in tRNAs that read codons beginning with uridine, leading to the formation of N6-(dimethylallyl)adenosine (i(6)A).</text>
</comment>
<dbReference type="PANTHER" id="PTHR11088">
    <property type="entry name" value="TRNA DIMETHYLALLYLTRANSFERASE"/>
    <property type="match status" value="1"/>
</dbReference>
<evidence type="ECO:0000313" key="14">
    <source>
        <dbReference type="EMBL" id="PIY95555.1"/>
    </source>
</evidence>
<sequence>MQKIIVILGPTASGKTHLAINLAKKFEGYIISADSRQIYRGMDIGTDKLPEKERRGVEHRMIDIVDPNQEFSLAQYQKRVFSIIKQSDKLPFLVGGTGLYIKAVVDNLDIPKSGPDKVLRKKLEEKSNEELLKELIKLDVAAARTIDENNRRRLIRAIEVCRTTGHKFSKQTSKQKPIVNALQIGVSAPREELYQKIDRRVDEMIKEGLIEEAKKLGERYGWDIPSMSAIGYRQLGLYFQKRITLKEAVELIKKDTRNYARRQLTWFRKDERIHWIKSQPEAEKLIKNFIKKIPRA</sequence>
<dbReference type="GO" id="GO:0006400">
    <property type="term" value="P:tRNA modification"/>
    <property type="evidence" value="ECO:0007669"/>
    <property type="project" value="TreeGrafter"/>
</dbReference>
<evidence type="ECO:0000256" key="11">
    <source>
        <dbReference type="RuleBase" id="RU003783"/>
    </source>
</evidence>
<evidence type="ECO:0000256" key="8">
    <source>
        <dbReference type="ARBA" id="ARBA00022842"/>
    </source>
</evidence>
<dbReference type="EMBL" id="PFMD01000077">
    <property type="protein sequence ID" value="PIY95555.1"/>
    <property type="molecule type" value="Genomic_DNA"/>
</dbReference>
<evidence type="ECO:0000256" key="10">
    <source>
        <dbReference type="HAMAP-Rule" id="MF_00185"/>
    </source>
</evidence>
<dbReference type="InterPro" id="IPR018022">
    <property type="entry name" value="IPT"/>
</dbReference>
<dbReference type="InterPro" id="IPR039657">
    <property type="entry name" value="Dimethylallyltransferase"/>
</dbReference>
<comment type="caution">
    <text evidence="10">Lacks conserved residue(s) required for the propagation of feature annotation.</text>
</comment>
<feature type="region of interest" description="Interaction with substrate tRNA" evidence="10">
    <location>
        <begin position="34"/>
        <end position="37"/>
    </location>
</feature>
<dbReference type="InterPro" id="IPR027417">
    <property type="entry name" value="P-loop_NTPase"/>
</dbReference>
<dbReference type="Proteomes" id="UP000230779">
    <property type="component" value="Unassembled WGS sequence"/>
</dbReference>
<dbReference type="EC" id="2.5.1.75" evidence="10"/>
<evidence type="ECO:0000256" key="6">
    <source>
        <dbReference type="ARBA" id="ARBA00022741"/>
    </source>
</evidence>
<evidence type="ECO:0000256" key="13">
    <source>
        <dbReference type="RuleBase" id="RU003785"/>
    </source>
</evidence>
<comment type="subunit">
    <text evidence="10">Monomer.</text>
</comment>
<evidence type="ECO:0000256" key="5">
    <source>
        <dbReference type="ARBA" id="ARBA00022694"/>
    </source>
</evidence>
<evidence type="ECO:0000256" key="4">
    <source>
        <dbReference type="ARBA" id="ARBA00022679"/>
    </source>
</evidence>
<evidence type="ECO:0000256" key="9">
    <source>
        <dbReference type="ARBA" id="ARBA00049563"/>
    </source>
</evidence>
<name>A0A2M7RFN5_9BACT</name>
<reference evidence="14 15" key="1">
    <citation type="submission" date="2017-09" db="EMBL/GenBank/DDBJ databases">
        <title>Depth-based differentiation of microbial function through sediment-hosted aquifers and enrichment of novel symbionts in the deep terrestrial subsurface.</title>
        <authorList>
            <person name="Probst A.J."/>
            <person name="Ladd B."/>
            <person name="Jarett J.K."/>
            <person name="Geller-Mcgrath D.E."/>
            <person name="Sieber C.M."/>
            <person name="Emerson J.B."/>
            <person name="Anantharaman K."/>
            <person name="Thomas B.C."/>
            <person name="Malmstrom R."/>
            <person name="Stieglmeier M."/>
            <person name="Klingl A."/>
            <person name="Woyke T."/>
            <person name="Ryan C.M."/>
            <person name="Banfield J.F."/>
        </authorList>
    </citation>
    <scope>NUCLEOTIDE SEQUENCE [LARGE SCALE GENOMIC DNA]</scope>
    <source>
        <strain evidence="14">CG_4_10_14_0_8_um_filter_42_10</strain>
    </source>
</reference>
<protein>
    <recommendedName>
        <fullName evidence="10">tRNA dimethylallyltransferase</fullName>
        <ecNumber evidence="10">2.5.1.75</ecNumber>
    </recommendedName>
    <alternativeName>
        <fullName evidence="10">Dimethylallyl diphosphate:tRNA dimethylallyltransferase</fullName>
        <shortName evidence="10">DMAPP:tRNA dimethylallyltransferase</shortName>
        <shortName evidence="10">DMATase</shortName>
    </alternativeName>
    <alternativeName>
        <fullName evidence="10">Isopentenyl-diphosphate:tRNA isopentenyltransferase</fullName>
        <shortName evidence="10">IPP transferase</shortName>
        <shortName evidence="10">IPPT</shortName>
        <shortName evidence="10">IPTase</shortName>
    </alternativeName>
</protein>
<feature type="site" description="Interaction with substrate tRNA" evidence="10">
    <location>
        <position position="120"/>
    </location>
</feature>
<evidence type="ECO:0000256" key="2">
    <source>
        <dbReference type="ARBA" id="ARBA00003213"/>
    </source>
</evidence>
<evidence type="ECO:0000313" key="15">
    <source>
        <dbReference type="Proteomes" id="UP000230779"/>
    </source>
</evidence>
<keyword evidence="5 10" id="KW-0819">tRNA processing</keyword>
<evidence type="ECO:0000256" key="12">
    <source>
        <dbReference type="RuleBase" id="RU003784"/>
    </source>
</evidence>
<accession>A0A2M7RFN5</accession>
<feature type="binding site" evidence="10">
    <location>
        <begin position="9"/>
        <end position="16"/>
    </location>
    <ligand>
        <name>ATP</name>
        <dbReference type="ChEBI" id="CHEBI:30616"/>
    </ligand>
</feature>
<comment type="caution">
    <text evidence="14">The sequence shown here is derived from an EMBL/GenBank/DDBJ whole genome shotgun (WGS) entry which is preliminary data.</text>
</comment>
<evidence type="ECO:0000256" key="7">
    <source>
        <dbReference type="ARBA" id="ARBA00022840"/>
    </source>
</evidence>
<dbReference type="Pfam" id="PF01715">
    <property type="entry name" value="IPPT"/>
    <property type="match status" value="1"/>
</dbReference>